<name>A0A5C6PD07_9TELE</name>
<dbReference type="Proteomes" id="UP000324091">
    <property type="component" value="Chromosome 12"/>
</dbReference>
<reference evidence="2 3" key="1">
    <citation type="submission" date="2019-04" db="EMBL/GenBank/DDBJ databases">
        <title>Chromosome genome assembly for Takifugu flavidus.</title>
        <authorList>
            <person name="Xiao S."/>
        </authorList>
    </citation>
    <scope>NUCLEOTIDE SEQUENCE [LARGE SCALE GENOMIC DNA]</scope>
    <source>
        <strain evidence="2">HTHZ2018</strain>
        <tissue evidence="2">Muscle</tissue>
    </source>
</reference>
<accession>A0A5C6PD07</accession>
<comment type="caution">
    <text evidence="2">The sequence shown here is derived from an EMBL/GenBank/DDBJ whole genome shotgun (WGS) entry which is preliminary data.</text>
</comment>
<feature type="region of interest" description="Disordered" evidence="1">
    <location>
        <begin position="76"/>
        <end position="95"/>
    </location>
</feature>
<proteinExistence type="predicted"/>
<organism evidence="2 3">
    <name type="scientific">Takifugu flavidus</name>
    <name type="common">sansaifugu</name>
    <dbReference type="NCBI Taxonomy" id="433684"/>
    <lineage>
        <taxon>Eukaryota</taxon>
        <taxon>Metazoa</taxon>
        <taxon>Chordata</taxon>
        <taxon>Craniata</taxon>
        <taxon>Vertebrata</taxon>
        <taxon>Euteleostomi</taxon>
        <taxon>Actinopterygii</taxon>
        <taxon>Neopterygii</taxon>
        <taxon>Teleostei</taxon>
        <taxon>Neoteleostei</taxon>
        <taxon>Acanthomorphata</taxon>
        <taxon>Eupercaria</taxon>
        <taxon>Tetraodontiformes</taxon>
        <taxon>Tetradontoidea</taxon>
        <taxon>Tetraodontidae</taxon>
        <taxon>Takifugu</taxon>
    </lineage>
</organism>
<dbReference type="EMBL" id="RHFK02000004">
    <property type="protein sequence ID" value="TWW77684.1"/>
    <property type="molecule type" value="Genomic_DNA"/>
</dbReference>
<dbReference type="AlphaFoldDB" id="A0A5C6PD07"/>
<protein>
    <submittedName>
        <fullName evidence="2">Uncharacterized protein</fullName>
    </submittedName>
</protein>
<gene>
    <name evidence="2" type="ORF">D4764_12G0010740</name>
</gene>
<evidence type="ECO:0000313" key="2">
    <source>
        <dbReference type="EMBL" id="TWW77684.1"/>
    </source>
</evidence>
<sequence>MKTECLLHLLAAEEKEHPSIIYRLSGVGSQGQQPKQRGPDFPLPSYFFQLAWGDSQAFPDQSRDSRSNMSWVFPGASYWRDKPRTPHQGGVQGAS</sequence>
<evidence type="ECO:0000313" key="3">
    <source>
        <dbReference type="Proteomes" id="UP000324091"/>
    </source>
</evidence>
<keyword evidence="3" id="KW-1185">Reference proteome</keyword>
<evidence type="ECO:0000256" key="1">
    <source>
        <dbReference type="SAM" id="MobiDB-lite"/>
    </source>
</evidence>